<dbReference type="OrthoDB" id="8526151at2"/>
<dbReference type="RefSeq" id="WP_091763674.1">
    <property type="nucleotide sequence ID" value="NZ_FNBT01000001.1"/>
</dbReference>
<dbReference type="Pfam" id="PF12680">
    <property type="entry name" value="SnoaL_2"/>
    <property type="match status" value="1"/>
</dbReference>
<proteinExistence type="predicted"/>
<evidence type="ECO:0000259" key="1">
    <source>
        <dbReference type="Pfam" id="PF12680"/>
    </source>
</evidence>
<reference evidence="3" key="1">
    <citation type="submission" date="2016-10" db="EMBL/GenBank/DDBJ databases">
        <authorList>
            <person name="Varghese N."/>
            <person name="Submissions S."/>
        </authorList>
    </citation>
    <scope>NUCLEOTIDE SEQUENCE [LARGE SCALE GENOMIC DNA]</scope>
    <source>
        <strain evidence="3">DSM 44268</strain>
    </source>
</reference>
<keyword evidence="3" id="KW-1185">Reference proteome</keyword>
<evidence type="ECO:0000313" key="2">
    <source>
        <dbReference type="EMBL" id="SDF01004.1"/>
    </source>
</evidence>
<evidence type="ECO:0000313" key="3">
    <source>
        <dbReference type="Proteomes" id="UP000199406"/>
    </source>
</evidence>
<feature type="domain" description="SnoaL-like" evidence="1">
    <location>
        <begin position="22"/>
        <end position="113"/>
    </location>
</feature>
<name>A0A1G7HL62_9ACTN</name>
<accession>A0A1G7HL62</accession>
<dbReference type="AlphaFoldDB" id="A0A1G7HL62"/>
<dbReference type="InterPro" id="IPR032710">
    <property type="entry name" value="NTF2-like_dom_sf"/>
</dbReference>
<dbReference type="EMBL" id="FNBT01000001">
    <property type="protein sequence ID" value="SDF01004.1"/>
    <property type="molecule type" value="Genomic_DNA"/>
</dbReference>
<organism evidence="2 3">
    <name type="scientific">Blastococcus aurantiacus</name>
    <dbReference type="NCBI Taxonomy" id="1550231"/>
    <lineage>
        <taxon>Bacteria</taxon>
        <taxon>Bacillati</taxon>
        <taxon>Actinomycetota</taxon>
        <taxon>Actinomycetes</taxon>
        <taxon>Geodermatophilales</taxon>
        <taxon>Geodermatophilaceae</taxon>
        <taxon>Blastococcus</taxon>
    </lineage>
</organism>
<dbReference type="SUPFAM" id="SSF54427">
    <property type="entry name" value="NTF2-like"/>
    <property type="match status" value="1"/>
</dbReference>
<dbReference type="STRING" id="1550231.SAMN05660662_0679"/>
<protein>
    <submittedName>
        <fullName evidence="2">SnoaL-like domain-containing protein</fullName>
    </submittedName>
</protein>
<dbReference type="Gene3D" id="3.10.450.50">
    <property type="match status" value="1"/>
</dbReference>
<dbReference type="Proteomes" id="UP000199406">
    <property type="component" value="Unassembled WGS sequence"/>
</dbReference>
<sequence length="130" mass="14905">MTPATADAVPPGPTTASVTRWVEDYVKAWKSNARADIESLFTDDAEYHESPYDTDWIGREAIIEGWRSRWDWQSGGWEFEWSIAAIDGWDVVITGIGRYAKLGDFDNRWTVTFEESGRCSRFVMVNTERS</sequence>
<gene>
    <name evidence="2" type="ORF">SAMN05660662_0679</name>
</gene>
<dbReference type="InterPro" id="IPR037401">
    <property type="entry name" value="SnoaL-like"/>
</dbReference>